<evidence type="ECO:0000256" key="1">
    <source>
        <dbReference type="ARBA" id="ARBA00001478"/>
    </source>
</evidence>
<reference evidence="7 8" key="1">
    <citation type="submission" date="2016-12" db="EMBL/GenBank/DDBJ databases">
        <title>Study of bacterial adaptation to deep sea.</title>
        <authorList>
            <person name="Song J."/>
            <person name="Yoshizawa S."/>
            <person name="Kogure K."/>
        </authorList>
    </citation>
    <scope>NUCLEOTIDE SEQUENCE [LARGE SCALE GENOMIC DNA]</scope>
    <source>
        <strain evidence="7 8">SAORIC-165</strain>
    </source>
</reference>
<dbReference type="Gene3D" id="3.40.50.2000">
    <property type="entry name" value="Glycogen Phosphorylase B"/>
    <property type="match status" value="2"/>
</dbReference>
<evidence type="ECO:0000256" key="3">
    <source>
        <dbReference type="ARBA" id="ARBA00022676"/>
    </source>
</evidence>
<evidence type="ECO:0000256" key="4">
    <source>
        <dbReference type="ARBA" id="ARBA00022679"/>
    </source>
</evidence>
<evidence type="ECO:0000313" key="7">
    <source>
        <dbReference type="EMBL" id="PQJ28435.1"/>
    </source>
</evidence>
<feature type="domain" description="Starch synthase catalytic" evidence="6">
    <location>
        <begin position="42"/>
        <end position="243"/>
    </location>
</feature>
<comment type="caution">
    <text evidence="7">The sequence shown here is derived from an EMBL/GenBank/DDBJ whole genome shotgun (WGS) entry which is preliminary data.</text>
</comment>
<keyword evidence="3" id="KW-0328">Glycosyltransferase</keyword>
<gene>
    <name evidence="7" type="ORF">BSZ32_07870</name>
</gene>
<dbReference type="AlphaFoldDB" id="A0A2S7U0C2"/>
<evidence type="ECO:0000256" key="2">
    <source>
        <dbReference type="ARBA" id="ARBA00012588"/>
    </source>
</evidence>
<dbReference type="InterPro" id="IPR001296">
    <property type="entry name" value="Glyco_trans_1"/>
</dbReference>
<evidence type="ECO:0000259" key="5">
    <source>
        <dbReference type="Pfam" id="PF00534"/>
    </source>
</evidence>
<keyword evidence="8" id="KW-1185">Reference proteome</keyword>
<dbReference type="InterPro" id="IPR013534">
    <property type="entry name" value="Starch_synth_cat_dom"/>
</dbReference>
<proteinExistence type="predicted"/>
<dbReference type="PANTHER" id="PTHR45825:SF11">
    <property type="entry name" value="ALPHA AMYLASE DOMAIN-CONTAINING PROTEIN"/>
    <property type="match status" value="1"/>
</dbReference>
<dbReference type="GO" id="GO:0009011">
    <property type="term" value="F:alpha-1,4-glucan glucosyltransferase (ADP-glucose donor) activity"/>
    <property type="evidence" value="ECO:0007669"/>
    <property type="project" value="UniProtKB-EC"/>
</dbReference>
<dbReference type="RefSeq" id="WP_105042935.1">
    <property type="nucleotide sequence ID" value="NZ_MQWA01000001.1"/>
</dbReference>
<organism evidence="7 8">
    <name type="scientific">Rubritalea profundi</name>
    <dbReference type="NCBI Taxonomy" id="1658618"/>
    <lineage>
        <taxon>Bacteria</taxon>
        <taxon>Pseudomonadati</taxon>
        <taxon>Verrucomicrobiota</taxon>
        <taxon>Verrucomicrobiia</taxon>
        <taxon>Verrucomicrobiales</taxon>
        <taxon>Rubritaleaceae</taxon>
        <taxon>Rubritalea</taxon>
    </lineage>
</organism>
<evidence type="ECO:0000313" key="8">
    <source>
        <dbReference type="Proteomes" id="UP000239907"/>
    </source>
</evidence>
<comment type="catalytic activity">
    <reaction evidence="1">
        <text>[(1-&gt;4)-alpha-D-glucosyl](n) + ADP-alpha-D-glucose = [(1-&gt;4)-alpha-D-glucosyl](n+1) + ADP + H(+)</text>
        <dbReference type="Rhea" id="RHEA:18189"/>
        <dbReference type="Rhea" id="RHEA-COMP:9584"/>
        <dbReference type="Rhea" id="RHEA-COMP:9587"/>
        <dbReference type="ChEBI" id="CHEBI:15378"/>
        <dbReference type="ChEBI" id="CHEBI:15444"/>
        <dbReference type="ChEBI" id="CHEBI:57498"/>
        <dbReference type="ChEBI" id="CHEBI:456216"/>
        <dbReference type="EC" id="2.4.1.21"/>
    </reaction>
</comment>
<feature type="domain" description="Glycosyl transferase family 1" evidence="5">
    <location>
        <begin position="308"/>
        <end position="465"/>
    </location>
</feature>
<dbReference type="Pfam" id="PF08323">
    <property type="entry name" value="Glyco_transf_5"/>
    <property type="match status" value="1"/>
</dbReference>
<dbReference type="Pfam" id="PF00534">
    <property type="entry name" value="Glycos_transf_1"/>
    <property type="match status" value="1"/>
</dbReference>
<keyword evidence="4" id="KW-0808">Transferase</keyword>
<accession>A0A2S7U0C2</accession>
<evidence type="ECO:0000259" key="6">
    <source>
        <dbReference type="Pfam" id="PF08323"/>
    </source>
</evidence>
<dbReference type="EC" id="2.4.1.21" evidence="2"/>
<dbReference type="SUPFAM" id="SSF53756">
    <property type="entry name" value="UDP-Glycosyltransferase/glycogen phosphorylase"/>
    <property type="match status" value="1"/>
</dbReference>
<dbReference type="Proteomes" id="UP000239907">
    <property type="component" value="Unassembled WGS sequence"/>
</dbReference>
<dbReference type="OrthoDB" id="9808590at2"/>
<sequence length="517" mass="58317">MSKPHPNNKPPESNKSKTRILVVTPEITYLPDGMGNLAQRMHAKAGGMADVSASLVKALYDQGADVHVAIPNYRKMFHMDMKEIFDGEVERCVSKVIPEKRIHLAEDRIFYRRSTVYDAMENQNTALAFQREVINNIIPRVQPDLIHCNDWMTGLIPAAAKRLGIPCLFTCHNIHSERLTMAHIEDKGIDAADFWHNLYFTDNPESYDEARESKPVDLLATGIFASDHVNSVSPTFLYEVVEGRHDFVPDAIRKELANKLYAGRASGILNAPDEALNPNSDSELDHHYNSKNFVKGKALNKAQLQEKTGLNIDPDAPILFWPSRLDPMQKGCQLLADIMYQTVSDYSHIGLQIVIVASGSFSQHFHDIIALHNLGGKVVMCDFDESLSRLAYAGSDFMLMPSLFEPCGLPQMVAPKYGCIPIVHDTGGIHDTIHHLHYDGKLGNGFRFEHYSANGLRWAIDEAIQFYQWEPARKNKTIRRIMKESAELFNHQATAAAYIERYEQILGRDVVDTLYNV</sequence>
<protein>
    <recommendedName>
        <fullName evidence="2">starch synthase</fullName>
        <ecNumber evidence="2">2.4.1.21</ecNumber>
    </recommendedName>
</protein>
<dbReference type="PANTHER" id="PTHR45825">
    <property type="entry name" value="GRANULE-BOUND STARCH SYNTHASE 1, CHLOROPLASTIC/AMYLOPLASTIC"/>
    <property type="match status" value="1"/>
</dbReference>
<dbReference type="EMBL" id="MQWA01000001">
    <property type="protein sequence ID" value="PQJ28435.1"/>
    <property type="molecule type" value="Genomic_DNA"/>
</dbReference>
<name>A0A2S7U0C2_9BACT</name>